<evidence type="ECO:0000256" key="1">
    <source>
        <dbReference type="SAM" id="MobiDB-lite"/>
    </source>
</evidence>
<dbReference type="EMBL" id="ML178849">
    <property type="protein sequence ID" value="TFK97203.1"/>
    <property type="molecule type" value="Genomic_DNA"/>
</dbReference>
<proteinExistence type="predicted"/>
<evidence type="ECO:0000313" key="3">
    <source>
        <dbReference type="Proteomes" id="UP000305067"/>
    </source>
</evidence>
<dbReference type="AlphaFoldDB" id="A0A5C3QFU4"/>
<protein>
    <submittedName>
        <fullName evidence="2">Uncharacterized protein</fullName>
    </submittedName>
</protein>
<accession>A0A5C3QFU4</accession>
<evidence type="ECO:0000313" key="2">
    <source>
        <dbReference type="EMBL" id="TFK97203.1"/>
    </source>
</evidence>
<gene>
    <name evidence="2" type="ORF">BDV98DRAFT_574769</name>
</gene>
<reference evidence="2 3" key="1">
    <citation type="journal article" date="2019" name="Nat. Ecol. Evol.">
        <title>Megaphylogeny resolves global patterns of mushroom evolution.</title>
        <authorList>
            <person name="Varga T."/>
            <person name="Krizsan K."/>
            <person name="Foldi C."/>
            <person name="Dima B."/>
            <person name="Sanchez-Garcia M."/>
            <person name="Sanchez-Ramirez S."/>
            <person name="Szollosi G.J."/>
            <person name="Szarkandi J.G."/>
            <person name="Papp V."/>
            <person name="Albert L."/>
            <person name="Andreopoulos W."/>
            <person name="Angelini C."/>
            <person name="Antonin V."/>
            <person name="Barry K.W."/>
            <person name="Bougher N.L."/>
            <person name="Buchanan P."/>
            <person name="Buyck B."/>
            <person name="Bense V."/>
            <person name="Catcheside P."/>
            <person name="Chovatia M."/>
            <person name="Cooper J."/>
            <person name="Damon W."/>
            <person name="Desjardin D."/>
            <person name="Finy P."/>
            <person name="Geml J."/>
            <person name="Haridas S."/>
            <person name="Hughes K."/>
            <person name="Justo A."/>
            <person name="Karasinski D."/>
            <person name="Kautmanova I."/>
            <person name="Kiss B."/>
            <person name="Kocsube S."/>
            <person name="Kotiranta H."/>
            <person name="LaButti K.M."/>
            <person name="Lechner B.E."/>
            <person name="Liimatainen K."/>
            <person name="Lipzen A."/>
            <person name="Lukacs Z."/>
            <person name="Mihaltcheva S."/>
            <person name="Morgado L.N."/>
            <person name="Niskanen T."/>
            <person name="Noordeloos M.E."/>
            <person name="Ohm R.A."/>
            <person name="Ortiz-Santana B."/>
            <person name="Ovrebo C."/>
            <person name="Racz N."/>
            <person name="Riley R."/>
            <person name="Savchenko A."/>
            <person name="Shiryaev A."/>
            <person name="Soop K."/>
            <person name="Spirin V."/>
            <person name="Szebenyi C."/>
            <person name="Tomsovsky M."/>
            <person name="Tulloss R.E."/>
            <person name="Uehling J."/>
            <person name="Grigoriev I.V."/>
            <person name="Vagvolgyi C."/>
            <person name="Papp T."/>
            <person name="Martin F.M."/>
            <person name="Miettinen O."/>
            <person name="Hibbett D.S."/>
            <person name="Nagy L.G."/>
        </authorList>
    </citation>
    <scope>NUCLEOTIDE SEQUENCE [LARGE SCALE GENOMIC DNA]</scope>
    <source>
        <strain evidence="2 3">CBS 309.79</strain>
    </source>
</reference>
<organism evidence="2 3">
    <name type="scientific">Pterulicium gracile</name>
    <dbReference type="NCBI Taxonomy" id="1884261"/>
    <lineage>
        <taxon>Eukaryota</taxon>
        <taxon>Fungi</taxon>
        <taxon>Dikarya</taxon>
        <taxon>Basidiomycota</taxon>
        <taxon>Agaricomycotina</taxon>
        <taxon>Agaricomycetes</taxon>
        <taxon>Agaricomycetidae</taxon>
        <taxon>Agaricales</taxon>
        <taxon>Pleurotineae</taxon>
        <taxon>Pterulaceae</taxon>
        <taxon>Pterulicium</taxon>
    </lineage>
</organism>
<feature type="compositionally biased region" description="Basic and acidic residues" evidence="1">
    <location>
        <begin position="83"/>
        <end position="104"/>
    </location>
</feature>
<sequence>MGSTATDTLEVHAHIPPICLIHRRICLRIVPACHHDRHKTRTHLTPLDNLIAASPIPIPRVETIRPVHYAPNTTHLFTVSIPRSRDASEKADQDDSTRTKERLQSSRRAGR</sequence>
<name>A0A5C3QFU4_9AGAR</name>
<dbReference type="Proteomes" id="UP000305067">
    <property type="component" value="Unassembled WGS sequence"/>
</dbReference>
<keyword evidence="3" id="KW-1185">Reference proteome</keyword>
<feature type="region of interest" description="Disordered" evidence="1">
    <location>
        <begin position="80"/>
        <end position="111"/>
    </location>
</feature>